<evidence type="ECO:0000259" key="3">
    <source>
        <dbReference type="Pfam" id="PF13439"/>
    </source>
</evidence>
<dbReference type="PANTHER" id="PTHR46401">
    <property type="entry name" value="GLYCOSYLTRANSFERASE WBBK-RELATED"/>
    <property type="match status" value="1"/>
</dbReference>
<dbReference type="Gene3D" id="3.40.50.2000">
    <property type="entry name" value="Glycogen Phosphorylase B"/>
    <property type="match status" value="2"/>
</dbReference>
<dbReference type="Pfam" id="PF00534">
    <property type="entry name" value="Glycos_transf_1"/>
    <property type="match status" value="1"/>
</dbReference>
<dbReference type="InterPro" id="IPR001296">
    <property type="entry name" value="Glyco_trans_1"/>
</dbReference>
<protein>
    <submittedName>
        <fullName evidence="4">Glycosyltransferase Family 4</fullName>
    </submittedName>
</protein>
<dbReference type="Pfam" id="PF13439">
    <property type="entry name" value="Glyco_transf_4"/>
    <property type="match status" value="1"/>
</dbReference>
<dbReference type="EMBL" id="FTOR01000004">
    <property type="protein sequence ID" value="SIT18676.1"/>
    <property type="molecule type" value="Genomic_DNA"/>
</dbReference>
<organism evidence="4 5">
    <name type="scientific">Filimonas lacunae</name>
    <dbReference type="NCBI Taxonomy" id="477680"/>
    <lineage>
        <taxon>Bacteria</taxon>
        <taxon>Pseudomonadati</taxon>
        <taxon>Bacteroidota</taxon>
        <taxon>Chitinophagia</taxon>
        <taxon>Chitinophagales</taxon>
        <taxon>Chitinophagaceae</taxon>
        <taxon>Filimonas</taxon>
    </lineage>
</organism>
<feature type="domain" description="Glycosyl transferase family 1" evidence="2">
    <location>
        <begin position="181"/>
        <end position="299"/>
    </location>
</feature>
<dbReference type="AlphaFoldDB" id="A0A173MR63"/>
<gene>
    <name evidence="4" type="ORF">SAMN05421788_104464</name>
</gene>
<evidence type="ECO:0000313" key="5">
    <source>
        <dbReference type="Proteomes" id="UP000186917"/>
    </source>
</evidence>
<dbReference type="RefSeq" id="WP_076379768.1">
    <property type="nucleotide sequence ID" value="NZ_AP017422.1"/>
</dbReference>
<dbReference type="KEGG" id="fln:FLA_6225"/>
<dbReference type="PANTHER" id="PTHR46401:SF2">
    <property type="entry name" value="GLYCOSYLTRANSFERASE WBBK-RELATED"/>
    <property type="match status" value="1"/>
</dbReference>
<evidence type="ECO:0000259" key="2">
    <source>
        <dbReference type="Pfam" id="PF00534"/>
    </source>
</evidence>
<dbReference type="SUPFAM" id="SSF53756">
    <property type="entry name" value="UDP-Glycosyltransferase/glycogen phosphorylase"/>
    <property type="match status" value="1"/>
</dbReference>
<dbReference type="GO" id="GO:0016757">
    <property type="term" value="F:glycosyltransferase activity"/>
    <property type="evidence" value="ECO:0007669"/>
    <property type="project" value="InterPro"/>
</dbReference>
<dbReference type="Proteomes" id="UP000186917">
    <property type="component" value="Unassembled WGS sequence"/>
</dbReference>
<evidence type="ECO:0000313" key="4">
    <source>
        <dbReference type="EMBL" id="SIT18676.1"/>
    </source>
</evidence>
<feature type="domain" description="Glycosyltransferase subfamily 4-like N-terminal" evidence="3">
    <location>
        <begin position="16"/>
        <end position="163"/>
    </location>
</feature>
<dbReference type="InterPro" id="IPR028098">
    <property type="entry name" value="Glyco_trans_4-like_N"/>
</dbReference>
<keyword evidence="1 4" id="KW-0808">Transferase</keyword>
<proteinExistence type="predicted"/>
<reference evidence="5" key="1">
    <citation type="submission" date="2017-01" db="EMBL/GenBank/DDBJ databases">
        <authorList>
            <person name="Varghese N."/>
            <person name="Submissions S."/>
        </authorList>
    </citation>
    <scope>NUCLEOTIDE SEQUENCE [LARGE SCALE GENOMIC DNA]</scope>
    <source>
        <strain evidence="5">DSM 21054</strain>
    </source>
</reference>
<dbReference type="STRING" id="477680.SAMN05421788_104464"/>
<name>A0A173MR63_9BACT</name>
<keyword evidence="5" id="KW-1185">Reference proteome</keyword>
<evidence type="ECO:0000256" key="1">
    <source>
        <dbReference type="ARBA" id="ARBA00022679"/>
    </source>
</evidence>
<dbReference type="CDD" id="cd03809">
    <property type="entry name" value="GT4_MtfB-like"/>
    <property type="match status" value="1"/>
</dbReference>
<dbReference type="OrthoDB" id="9801609at2"/>
<sequence>MDNVYVNGKFLTQKISGVQRYASELLRNYYTLNKEVKLVTPHNGLHNDVYQLPCERLEVGNKAGLKWEQWQLPRFAKQQGEPLLLNLCNVAPVAYHNKITCIHDIAFVRYPQFFSKTFHYYYKMLMPLIIRSSRHIITVSDFSKQELMQYYRLSDNQVSVVPNAGFPLLPATDATPMVRHPYFLFVGSADPRKNLLLLLQAYDAAQLTQTHLVVAGAGYKSFNTALLQQLEKYKAHPTIHFTGAVSNEQLAGLYQHAKAVIIPSVYEGFGLPVAEGLSAGCEVIANDIPIFREVAREHAFYFNNKETLTGLLLLLDKRDKRFNEEGLEYILTKYSWAQSARSLEQAIAQYR</sequence>
<accession>A0A173MR63</accession>